<dbReference type="Proteomes" id="UP001140011">
    <property type="component" value="Unassembled WGS sequence"/>
</dbReference>
<accession>A0A9W8GZ56</accession>
<evidence type="ECO:0000313" key="1">
    <source>
        <dbReference type="EMBL" id="KAJ2752640.1"/>
    </source>
</evidence>
<organism evidence="1 2">
    <name type="scientific">Coemansia pectinata</name>
    <dbReference type="NCBI Taxonomy" id="1052879"/>
    <lineage>
        <taxon>Eukaryota</taxon>
        <taxon>Fungi</taxon>
        <taxon>Fungi incertae sedis</taxon>
        <taxon>Zoopagomycota</taxon>
        <taxon>Kickxellomycotina</taxon>
        <taxon>Kickxellomycetes</taxon>
        <taxon>Kickxellales</taxon>
        <taxon>Kickxellaceae</taxon>
        <taxon>Coemansia</taxon>
    </lineage>
</organism>
<name>A0A9W8GZ56_9FUNG</name>
<sequence>MAMQPLGGNHRWARSQARIIWKATNMARDRQANWVRKGSRKITNKADHNQRSFMIRLGNGAAPTMDCQNQFWPDSYPETEMLRCPRGCGQPETQAHMLTCTYSSTVRPPPKEEVEK</sequence>
<dbReference type="AlphaFoldDB" id="A0A9W8GZ56"/>
<proteinExistence type="predicted"/>
<reference evidence="1" key="1">
    <citation type="submission" date="2022-07" db="EMBL/GenBank/DDBJ databases">
        <title>Phylogenomic reconstructions and comparative analyses of Kickxellomycotina fungi.</title>
        <authorList>
            <person name="Reynolds N.K."/>
            <person name="Stajich J.E."/>
            <person name="Barry K."/>
            <person name="Grigoriev I.V."/>
            <person name="Crous P."/>
            <person name="Smith M.E."/>
        </authorList>
    </citation>
    <scope>NUCLEOTIDE SEQUENCE</scope>
    <source>
        <strain evidence="1">BCRC 34297</strain>
    </source>
</reference>
<dbReference type="OrthoDB" id="245563at2759"/>
<keyword evidence="2" id="KW-1185">Reference proteome</keyword>
<dbReference type="EMBL" id="JANBUH010000261">
    <property type="protein sequence ID" value="KAJ2752640.1"/>
    <property type="molecule type" value="Genomic_DNA"/>
</dbReference>
<comment type="caution">
    <text evidence="1">The sequence shown here is derived from an EMBL/GenBank/DDBJ whole genome shotgun (WGS) entry which is preliminary data.</text>
</comment>
<evidence type="ECO:0000313" key="2">
    <source>
        <dbReference type="Proteomes" id="UP001140011"/>
    </source>
</evidence>
<protein>
    <submittedName>
        <fullName evidence="1">Uncharacterized protein</fullName>
    </submittedName>
</protein>
<gene>
    <name evidence="1" type="ORF">GGI19_003689</name>
</gene>